<dbReference type="InterPro" id="IPR013766">
    <property type="entry name" value="Thioredoxin_domain"/>
</dbReference>
<dbReference type="GO" id="GO:0016209">
    <property type="term" value="F:antioxidant activity"/>
    <property type="evidence" value="ECO:0007669"/>
    <property type="project" value="InterPro"/>
</dbReference>
<dbReference type="PANTHER" id="PTHR42852">
    <property type="entry name" value="THIOL:DISULFIDE INTERCHANGE PROTEIN DSBE"/>
    <property type="match status" value="1"/>
</dbReference>
<evidence type="ECO:0000313" key="3">
    <source>
        <dbReference type="Proteomes" id="UP000176967"/>
    </source>
</evidence>
<reference evidence="2 3" key="1">
    <citation type="journal article" date="2016" name="Nat. Commun.">
        <title>Thousands of microbial genomes shed light on interconnected biogeochemical processes in an aquifer system.</title>
        <authorList>
            <person name="Anantharaman K."/>
            <person name="Brown C.T."/>
            <person name="Hug L.A."/>
            <person name="Sharon I."/>
            <person name="Castelle C.J."/>
            <person name="Probst A.J."/>
            <person name="Thomas B.C."/>
            <person name="Singh A."/>
            <person name="Wilkins M.J."/>
            <person name="Karaoz U."/>
            <person name="Brodie E.L."/>
            <person name="Williams K.H."/>
            <person name="Hubbard S.S."/>
            <person name="Banfield J.F."/>
        </authorList>
    </citation>
    <scope>NUCLEOTIDE SEQUENCE [LARGE SCALE GENOMIC DNA]</scope>
</reference>
<feature type="domain" description="Thioredoxin" evidence="1">
    <location>
        <begin position="34"/>
        <end position="173"/>
    </location>
</feature>
<sequence length="176" mass="19646">MKRGLLFSAVLASFVASCVSVPYEEGQIRIQPAPLPGRPAPDFAIDSPDLPGVEKLSDLRGQVVLVNFWASWCVFCQRELPALESIYQSYRDQGFVVVGVNVEEGWDEVEAFREEFPFSFPITLDSDAQTFRAYWGTGIPGTFIIDRNGFVVFVRLGEIDEETIVAVLTEMGFKNP</sequence>
<proteinExistence type="predicted"/>
<dbReference type="PROSITE" id="PS51352">
    <property type="entry name" value="THIOREDOXIN_2"/>
    <property type="match status" value="1"/>
</dbReference>
<dbReference type="CDD" id="cd02966">
    <property type="entry name" value="TlpA_like_family"/>
    <property type="match status" value="1"/>
</dbReference>
<dbReference type="PANTHER" id="PTHR42852:SF13">
    <property type="entry name" value="PROTEIN DIPZ"/>
    <property type="match status" value="1"/>
</dbReference>
<dbReference type="Gene3D" id="3.40.30.10">
    <property type="entry name" value="Glutaredoxin"/>
    <property type="match status" value="1"/>
</dbReference>
<organism evidence="2 3">
    <name type="scientific">candidate division WWE3 bacterium RIFCSPLOWO2_01_FULL_53_14</name>
    <dbReference type="NCBI Taxonomy" id="1802628"/>
    <lineage>
        <taxon>Bacteria</taxon>
        <taxon>Katanobacteria</taxon>
    </lineage>
</organism>
<accession>A0A1F4VSB5</accession>
<dbReference type="SUPFAM" id="SSF52833">
    <property type="entry name" value="Thioredoxin-like"/>
    <property type="match status" value="1"/>
</dbReference>
<dbReference type="AlphaFoldDB" id="A0A1F4VSB5"/>
<gene>
    <name evidence="2" type="ORF">A2890_01220</name>
</gene>
<evidence type="ECO:0000259" key="1">
    <source>
        <dbReference type="PROSITE" id="PS51352"/>
    </source>
</evidence>
<name>A0A1F4VSB5_UNCKA</name>
<dbReference type="GO" id="GO:0016491">
    <property type="term" value="F:oxidoreductase activity"/>
    <property type="evidence" value="ECO:0007669"/>
    <property type="project" value="InterPro"/>
</dbReference>
<dbReference type="InterPro" id="IPR050553">
    <property type="entry name" value="Thioredoxin_ResA/DsbE_sf"/>
</dbReference>
<dbReference type="Pfam" id="PF00578">
    <property type="entry name" value="AhpC-TSA"/>
    <property type="match status" value="1"/>
</dbReference>
<comment type="caution">
    <text evidence="2">The sequence shown here is derived from an EMBL/GenBank/DDBJ whole genome shotgun (WGS) entry which is preliminary data.</text>
</comment>
<dbReference type="InterPro" id="IPR036249">
    <property type="entry name" value="Thioredoxin-like_sf"/>
</dbReference>
<dbReference type="Proteomes" id="UP000176967">
    <property type="component" value="Unassembled WGS sequence"/>
</dbReference>
<dbReference type="EMBL" id="MEVL01000025">
    <property type="protein sequence ID" value="OGC60084.1"/>
    <property type="molecule type" value="Genomic_DNA"/>
</dbReference>
<evidence type="ECO:0000313" key="2">
    <source>
        <dbReference type="EMBL" id="OGC60084.1"/>
    </source>
</evidence>
<dbReference type="InterPro" id="IPR000866">
    <property type="entry name" value="AhpC/TSA"/>
</dbReference>
<dbReference type="STRING" id="1802628.A2890_01220"/>
<protein>
    <recommendedName>
        <fullName evidence="1">Thioredoxin domain-containing protein</fullName>
    </recommendedName>
</protein>
<dbReference type="PROSITE" id="PS51257">
    <property type="entry name" value="PROKAR_LIPOPROTEIN"/>
    <property type="match status" value="1"/>
</dbReference>